<organism evidence="1 2">
    <name type="scientific">Cyanobium gracile UHCC 0281</name>
    <dbReference type="NCBI Taxonomy" id="3110309"/>
    <lineage>
        <taxon>Bacteria</taxon>
        <taxon>Bacillati</taxon>
        <taxon>Cyanobacteriota</taxon>
        <taxon>Cyanophyceae</taxon>
        <taxon>Synechococcales</taxon>
        <taxon>Prochlorococcaceae</taxon>
        <taxon>Cyanobium</taxon>
    </lineage>
</organism>
<reference evidence="1 2" key="1">
    <citation type="submission" date="2023-12" db="EMBL/GenBank/DDBJ databases">
        <title>Baltic Sea Cyanobacteria.</title>
        <authorList>
            <person name="Delbaje E."/>
            <person name="Fewer D.P."/>
            <person name="Shishido T.K."/>
        </authorList>
    </citation>
    <scope>NUCLEOTIDE SEQUENCE [LARGE SCALE GENOMIC DNA]</scope>
    <source>
        <strain evidence="1 2">UHCC 0281</strain>
    </source>
</reference>
<gene>
    <name evidence="1" type="ORF">VB739_00510</name>
</gene>
<dbReference type="RefSeq" id="WP_323355192.1">
    <property type="nucleotide sequence ID" value="NZ_JAYGHY010000001.1"/>
</dbReference>
<evidence type="ECO:0000313" key="1">
    <source>
        <dbReference type="EMBL" id="MEA5441030.1"/>
    </source>
</evidence>
<dbReference type="EMBL" id="JAYGHY010000001">
    <property type="protein sequence ID" value="MEA5441030.1"/>
    <property type="molecule type" value="Genomic_DNA"/>
</dbReference>
<evidence type="ECO:0000313" key="2">
    <source>
        <dbReference type="Proteomes" id="UP001302329"/>
    </source>
</evidence>
<proteinExistence type="predicted"/>
<keyword evidence="2" id="KW-1185">Reference proteome</keyword>
<sequence length="120" mass="13442">MVPSLRRFLLDPLAPRVLAWLMGLTVACAALQAHSIPGLVSLQCRLADGPWQDCHMQVEELGLHWFLLVGGQRIEFRHDGRGKVTMLKPSGNWQPVNSRWVENSDLCWDGVCARGDIPLD</sequence>
<dbReference type="PROSITE" id="PS51257">
    <property type="entry name" value="PROKAR_LIPOPROTEIN"/>
    <property type="match status" value="1"/>
</dbReference>
<accession>A0ABU5SRC8</accession>
<protein>
    <submittedName>
        <fullName evidence="1">Uncharacterized protein</fullName>
    </submittedName>
</protein>
<comment type="caution">
    <text evidence="1">The sequence shown here is derived from an EMBL/GenBank/DDBJ whole genome shotgun (WGS) entry which is preliminary data.</text>
</comment>
<dbReference type="Proteomes" id="UP001302329">
    <property type="component" value="Unassembled WGS sequence"/>
</dbReference>
<name>A0ABU5SRC8_9CYAN</name>